<dbReference type="RefSeq" id="WP_377313587.1">
    <property type="nucleotide sequence ID" value="NZ_JBHUIY010000001.1"/>
</dbReference>
<protein>
    <recommendedName>
        <fullName evidence="4">Copper chaperone CopZ</fullName>
    </recommendedName>
</protein>
<keyword evidence="1" id="KW-0472">Membrane</keyword>
<feature type="transmembrane region" description="Helical" evidence="1">
    <location>
        <begin position="124"/>
        <end position="141"/>
    </location>
</feature>
<sequence length="149" mass="16004">MVIASHIPGRLRLRGDDLRDTALCRSLIQQLSELDPTVTVTAGRHCGSLLIGYDPARLAPARLTAWATARTAPRPAPAAPRGERRAVAGWNRTLTGRDANRVAKYGLLASTAVMLLALAGNTRLHAAAGGLNIAFLLVHLAHHRGKWLR</sequence>
<evidence type="ECO:0000313" key="2">
    <source>
        <dbReference type="EMBL" id="MFD2232349.1"/>
    </source>
</evidence>
<evidence type="ECO:0008006" key="4">
    <source>
        <dbReference type="Google" id="ProtNLM"/>
    </source>
</evidence>
<dbReference type="Proteomes" id="UP001597296">
    <property type="component" value="Unassembled WGS sequence"/>
</dbReference>
<accession>A0ABW5C552</accession>
<organism evidence="2 3">
    <name type="scientific">Phaeospirillum tilakii</name>
    <dbReference type="NCBI Taxonomy" id="741673"/>
    <lineage>
        <taxon>Bacteria</taxon>
        <taxon>Pseudomonadati</taxon>
        <taxon>Pseudomonadota</taxon>
        <taxon>Alphaproteobacteria</taxon>
        <taxon>Rhodospirillales</taxon>
        <taxon>Rhodospirillaceae</taxon>
        <taxon>Phaeospirillum</taxon>
    </lineage>
</organism>
<proteinExistence type="predicted"/>
<comment type="caution">
    <text evidence="2">The sequence shown here is derived from an EMBL/GenBank/DDBJ whole genome shotgun (WGS) entry which is preliminary data.</text>
</comment>
<evidence type="ECO:0000313" key="3">
    <source>
        <dbReference type="Proteomes" id="UP001597296"/>
    </source>
</evidence>
<keyword evidence="1" id="KW-1133">Transmembrane helix</keyword>
<name>A0ABW5C552_9PROT</name>
<feature type="transmembrane region" description="Helical" evidence="1">
    <location>
        <begin position="102"/>
        <end position="118"/>
    </location>
</feature>
<dbReference type="EMBL" id="JBHUIY010000001">
    <property type="protein sequence ID" value="MFD2232349.1"/>
    <property type="molecule type" value="Genomic_DNA"/>
</dbReference>
<keyword evidence="1" id="KW-0812">Transmembrane</keyword>
<gene>
    <name evidence="2" type="ORF">ACFSNB_00875</name>
</gene>
<evidence type="ECO:0000256" key="1">
    <source>
        <dbReference type="SAM" id="Phobius"/>
    </source>
</evidence>
<reference evidence="3" key="1">
    <citation type="journal article" date="2019" name="Int. J. Syst. Evol. Microbiol.">
        <title>The Global Catalogue of Microorganisms (GCM) 10K type strain sequencing project: providing services to taxonomists for standard genome sequencing and annotation.</title>
        <authorList>
            <consortium name="The Broad Institute Genomics Platform"/>
            <consortium name="The Broad Institute Genome Sequencing Center for Infectious Disease"/>
            <person name="Wu L."/>
            <person name="Ma J."/>
        </authorList>
    </citation>
    <scope>NUCLEOTIDE SEQUENCE [LARGE SCALE GENOMIC DNA]</scope>
    <source>
        <strain evidence="3">KCTC 15012</strain>
    </source>
</reference>
<keyword evidence="3" id="KW-1185">Reference proteome</keyword>